<dbReference type="InterPro" id="IPR016977">
    <property type="entry name" value="ComGF"/>
</dbReference>
<evidence type="ECO:0000256" key="2">
    <source>
        <dbReference type="ARBA" id="ARBA00023287"/>
    </source>
</evidence>
<reference evidence="3 4" key="1">
    <citation type="submission" date="2022-08" db="EMBL/GenBank/DDBJ databases">
        <title>Aerococcaceae sp. nov isolated from spoiled eye mask.</title>
        <authorList>
            <person name="Zhou G."/>
            <person name="Xie X.-B."/>
            <person name="Shi Q.-S."/>
            <person name="Wang Y.-S."/>
            <person name="Wen X."/>
            <person name="Peng H."/>
            <person name="Yang X.-J."/>
            <person name="Tao H.-B."/>
            <person name="Huang X.-M."/>
        </authorList>
    </citation>
    <scope>NUCLEOTIDE SEQUENCE [LARGE SCALE GENOMIC DNA]</scope>
    <source>
        <strain evidence="4">DM20194951</strain>
    </source>
</reference>
<dbReference type="Proteomes" id="UP001315967">
    <property type="component" value="Chromosome"/>
</dbReference>
<evidence type="ECO:0000313" key="4">
    <source>
        <dbReference type="Proteomes" id="UP001315967"/>
    </source>
</evidence>
<name>A0ABY5P678_9LACT</name>
<evidence type="ECO:0000313" key="3">
    <source>
        <dbReference type="EMBL" id="UUX34227.1"/>
    </source>
</evidence>
<protein>
    <submittedName>
        <fullName evidence="3">Competence type IV pilus minor pilin ComGF</fullName>
    </submittedName>
</protein>
<evidence type="ECO:0000256" key="1">
    <source>
        <dbReference type="ARBA" id="ARBA00004241"/>
    </source>
</evidence>
<gene>
    <name evidence="3" type="primary">comGF</name>
    <name evidence="3" type="ORF">NRE15_00735</name>
</gene>
<dbReference type="InterPro" id="IPR012902">
    <property type="entry name" value="N_methyl_site"/>
</dbReference>
<comment type="subcellular location">
    <subcellularLocation>
        <location evidence="1">Cell surface</location>
    </subcellularLocation>
</comment>
<dbReference type="Pfam" id="PF15980">
    <property type="entry name" value="ComGF"/>
    <property type="match status" value="1"/>
</dbReference>
<dbReference type="Pfam" id="PF07963">
    <property type="entry name" value="N_methyl"/>
    <property type="match status" value="1"/>
</dbReference>
<dbReference type="NCBIfam" id="NF041002">
    <property type="entry name" value="pilin_ComGF"/>
    <property type="match status" value="1"/>
</dbReference>
<keyword evidence="2" id="KW-0178">Competence</keyword>
<dbReference type="EMBL" id="CP102453">
    <property type="protein sequence ID" value="UUX34227.1"/>
    <property type="molecule type" value="Genomic_DNA"/>
</dbReference>
<accession>A0ABY5P678</accession>
<dbReference type="RefSeq" id="WP_313793730.1">
    <property type="nucleotide sequence ID" value="NZ_CP102453.1"/>
</dbReference>
<sequence>MTHKRAFSLMEMLLSLFIFSLIISGLYTSFGNYANLNHTIRNDQSTEWHLFLITLEKELEQFIVEDVQYNKIFMLDSTNMQAYQIILQNNKIYKTPGHQPYLYQVNDWNLSLDENLLLIRLQFKNNQIFEAHLVVRLNSP</sequence>
<dbReference type="NCBIfam" id="TIGR02532">
    <property type="entry name" value="IV_pilin_GFxxxE"/>
    <property type="match status" value="1"/>
</dbReference>
<proteinExistence type="predicted"/>
<keyword evidence="4" id="KW-1185">Reference proteome</keyword>
<organism evidence="3 4">
    <name type="scientific">Fundicoccus culcitae</name>
    <dbReference type="NCBI Taxonomy" id="2969821"/>
    <lineage>
        <taxon>Bacteria</taxon>
        <taxon>Bacillati</taxon>
        <taxon>Bacillota</taxon>
        <taxon>Bacilli</taxon>
        <taxon>Lactobacillales</taxon>
        <taxon>Aerococcaceae</taxon>
        <taxon>Fundicoccus</taxon>
    </lineage>
</organism>